<keyword evidence="6" id="KW-1185">Reference proteome</keyword>
<evidence type="ECO:0000313" key="6">
    <source>
        <dbReference type="Proteomes" id="UP000647860"/>
    </source>
</evidence>
<reference evidence="5 6" key="1">
    <citation type="submission" date="2021-01" db="EMBL/GenBank/DDBJ databases">
        <title>Whole genome shotgun sequence of Verrucosispora gifhornensis NBRC 16317.</title>
        <authorList>
            <person name="Komaki H."/>
            <person name="Tamura T."/>
        </authorList>
    </citation>
    <scope>NUCLEOTIDE SEQUENCE [LARGE SCALE GENOMIC DNA]</scope>
    <source>
        <strain evidence="5 6">NBRC 16317</strain>
    </source>
</reference>
<protein>
    <recommendedName>
        <fullName evidence="7">Transcriptional regulator, PaaX family</fullName>
    </recommendedName>
</protein>
<dbReference type="RefSeq" id="WP_239089142.1">
    <property type="nucleotide sequence ID" value="NZ_BAAAGZ010000004.1"/>
</dbReference>
<dbReference type="Gene3D" id="1.10.10.10">
    <property type="entry name" value="Winged helix-like DNA-binding domain superfamily/Winged helix DNA-binding domain"/>
    <property type="match status" value="1"/>
</dbReference>
<dbReference type="InterPro" id="IPR012906">
    <property type="entry name" value="PaaX-like_N"/>
</dbReference>
<dbReference type="Gene3D" id="3.30.70.2650">
    <property type="match status" value="1"/>
</dbReference>
<dbReference type="Pfam" id="PF07848">
    <property type="entry name" value="PaaX"/>
    <property type="match status" value="1"/>
</dbReference>
<dbReference type="Pfam" id="PF08223">
    <property type="entry name" value="PaaX_C"/>
    <property type="match status" value="1"/>
</dbReference>
<feature type="region of interest" description="Disordered" evidence="1">
    <location>
        <begin position="308"/>
        <end position="336"/>
    </location>
</feature>
<dbReference type="InterPro" id="IPR048846">
    <property type="entry name" value="PaaX-like_central"/>
</dbReference>
<dbReference type="Proteomes" id="UP000647860">
    <property type="component" value="Unassembled WGS sequence"/>
</dbReference>
<dbReference type="InterPro" id="IPR036388">
    <property type="entry name" value="WH-like_DNA-bd_sf"/>
</dbReference>
<dbReference type="InterPro" id="IPR036390">
    <property type="entry name" value="WH_DNA-bd_sf"/>
</dbReference>
<sequence>MRHPEEVYAEESVDTVRLPRAQAGSSPQHLLVTLLGEYLDSSDADLPSTAVIAMLREFGISESSARAALSRLVKRGLIARRGDARPPVYHLTPQAIAKHRARMQHFLNFGARPPQWTGAWVLVSFSIPSSGQALRHAVRRSLNALRFAGLYDSVWIRPGSDAAVVRQALDELLQHVEDARWSVMHVRFDEESGPHGPASAYDLATLAAGYSRFVKRYADLREAARNGKVDPVAALVARTSAMDSWRKFADSDPDLPQHLLPQPWPRQQARDTFLDIHTALGALAQARLVEVVTPYWPDAVSWVTHFRASSDPARPEPVRATSTGPPSQAGPDRSSH</sequence>
<evidence type="ECO:0008006" key="7">
    <source>
        <dbReference type="Google" id="ProtNLM"/>
    </source>
</evidence>
<dbReference type="SUPFAM" id="SSF46785">
    <property type="entry name" value="Winged helix' DNA-binding domain"/>
    <property type="match status" value="1"/>
</dbReference>
<name>A0ABQ4IKB5_9ACTN</name>
<feature type="domain" description="Transcriptional repressor PaaX-like C-terminal" evidence="3">
    <location>
        <begin position="201"/>
        <end position="286"/>
    </location>
</feature>
<comment type="caution">
    <text evidence="5">The sequence shown here is derived from an EMBL/GenBank/DDBJ whole genome shotgun (WGS) entry which is preliminary data.</text>
</comment>
<evidence type="ECO:0000259" key="4">
    <source>
        <dbReference type="Pfam" id="PF20803"/>
    </source>
</evidence>
<evidence type="ECO:0000259" key="2">
    <source>
        <dbReference type="Pfam" id="PF07848"/>
    </source>
</evidence>
<gene>
    <name evidence="5" type="ORF">Vgi01_50140</name>
</gene>
<evidence type="ECO:0000313" key="5">
    <source>
        <dbReference type="EMBL" id="GIJ18330.1"/>
    </source>
</evidence>
<accession>A0ABQ4IKB5</accession>
<dbReference type="PANTHER" id="PTHR30319:SF1">
    <property type="entry name" value="TRANSCRIPTIONAL REPRESSOR PAAX"/>
    <property type="match status" value="1"/>
</dbReference>
<dbReference type="InterPro" id="IPR013225">
    <property type="entry name" value="PaaX_C"/>
</dbReference>
<feature type="domain" description="Transcriptional repressor PaaX-like N-terminal" evidence="2">
    <location>
        <begin position="28"/>
        <end position="93"/>
    </location>
</feature>
<evidence type="ECO:0000259" key="3">
    <source>
        <dbReference type="Pfam" id="PF08223"/>
    </source>
</evidence>
<dbReference type="EMBL" id="BOPA01000039">
    <property type="protein sequence ID" value="GIJ18330.1"/>
    <property type="molecule type" value="Genomic_DNA"/>
</dbReference>
<organism evidence="5 6">
    <name type="scientific">Micromonospora gifhornensis</name>
    <dbReference type="NCBI Taxonomy" id="84594"/>
    <lineage>
        <taxon>Bacteria</taxon>
        <taxon>Bacillati</taxon>
        <taxon>Actinomycetota</taxon>
        <taxon>Actinomycetes</taxon>
        <taxon>Micromonosporales</taxon>
        <taxon>Micromonosporaceae</taxon>
        <taxon>Micromonospora</taxon>
    </lineage>
</organism>
<proteinExistence type="predicted"/>
<evidence type="ECO:0000256" key="1">
    <source>
        <dbReference type="SAM" id="MobiDB-lite"/>
    </source>
</evidence>
<feature type="domain" description="Transcriptional repressor PaaX-like central Cas2-like" evidence="4">
    <location>
        <begin position="114"/>
        <end position="172"/>
    </location>
</feature>
<dbReference type="Gene3D" id="1.20.58.1460">
    <property type="match status" value="1"/>
</dbReference>
<dbReference type="PANTHER" id="PTHR30319">
    <property type="entry name" value="PHENYLACETIC ACID REGULATOR-RELATED TRANSCRIPTIONAL REPRESSOR"/>
    <property type="match status" value="1"/>
</dbReference>
<dbReference type="Pfam" id="PF20803">
    <property type="entry name" value="PaaX_M"/>
    <property type="match status" value="1"/>
</dbReference>